<accession>A0A1H8H4T8</accession>
<dbReference type="STRING" id="310780.SAMN05216267_100660"/>
<evidence type="ECO:0008006" key="5">
    <source>
        <dbReference type="Google" id="ProtNLM"/>
    </source>
</evidence>
<name>A0A1H8H4T8_9ACTN</name>
<dbReference type="EMBL" id="FODD01000006">
    <property type="protein sequence ID" value="SEN51029.1"/>
    <property type="molecule type" value="Genomic_DNA"/>
</dbReference>
<dbReference type="InterPro" id="IPR016024">
    <property type="entry name" value="ARM-type_fold"/>
</dbReference>
<dbReference type="InterPro" id="IPR011989">
    <property type="entry name" value="ARM-like"/>
</dbReference>
<proteinExistence type="predicted"/>
<evidence type="ECO:0000313" key="4">
    <source>
        <dbReference type="Proteomes" id="UP000181951"/>
    </source>
</evidence>
<reference evidence="3 4" key="1">
    <citation type="submission" date="2016-10" db="EMBL/GenBank/DDBJ databases">
        <authorList>
            <person name="de Groot N.N."/>
        </authorList>
    </citation>
    <scope>NUCLEOTIDE SEQUENCE [LARGE SCALE GENOMIC DNA]</scope>
    <source>
        <strain evidence="3 4">CGMCC 4.2026</strain>
    </source>
</reference>
<dbReference type="Proteomes" id="UP000181951">
    <property type="component" value="Unassembled WGS sequence"/>
</dbReference>
<dbReference type="Gene3D" id="1.25.10.10">
    <property type="entry name" value="Leucine-rich Repeat Variant"/>
    <property type="match status" value="1"/>
</dbReference>
<evidence type="ECO:0000313" key="3">
    <source>
        <dbReference type="EMBL" id="SEN51029.1"/>
    </source>
</evidence>
<protein>
    <recommendedName>
        <fullName evidence="5">HEAT repeat protein</fullName>
    </recommendedName>
</protein>
<organism evidence="3 4">
    <name type="scientific">Actinacidiphila rubida</name>
    <dbReference type="NCBI Taxonomy" id="310780"/>
    <lineage>
        <taxon>Bacteria</taxon>
        <taxon>Bacillati</taxon>
        <taxon>Actinomycetota</taxon>
        <taxon>Actinomycetes</taxon>
        <taxon>Kitasatosporales</taxon>
        <taxon>Streptomycetaceae</taxon>
        <taxon>Actinacidiphila</taxon>
    </lineage>
</organism>
<dbReference type="SUPFAM" id="SSF48371">
    <property type="entry name" value="ARM repeat"/>
    <property type="match status" value="1"/>
</dbReference>
<sequence>MLRRRRGRATATTAALTVEGGSWAAWCASAAVGSPESVRHLLTQLRAVLTTGPSGARTAALDALSQAPARLLLLLDRHARPGPPVSGPAGPLRLFLDSLDARGMTRQAAVEGLAACGGPLAAAALALRTDDWAAEVRQRATSALMMRSAPDEVAAAVRVLLRMEHRTRAGGLLADYRAALSTPPHRRAVRALAADADPPARRFGVELALDLGEYVPGDLLRAALYDGDQVCRRLCAQRLLEIEPAQAGRLLTAKGAGVRELAVAALPPDVPAKHLVPLLADRARMVRAQARWQLYQRGEPPAEVYRVQLRKAVKATSTAQRLLVGLVVGLGECGDASDARLLGGLLGSPQPAVRRAAAHGVARLAAPDQLVGLLGPLANDPDPGVAREVFEGLSRVPHEVPPETLWIGRTRTEPAVRRLAERIGARRPGQAGGAYAQSGQTPR</sequence>
<feature type="region of interest" description="Disordered" evidence="1">
    <location>
        <begin position="424"/>
        <end position="443"/>
    </location>
</feature>
<gene>
    <name evidence="3" type="ORF">SAMN05216267_100660</name>
</gene>
<feature type="chain" id="PRO_5010311299" description="HEAT repeat protein" evidence="2">
    <location>
        <begin position="25"/>
        <end position="443"/>
    </location>
</feature>
<keyword evidence="4" id="KW-1185">Reference proteome</keyword>
<evidence type="ECO:0000256" key="1">
    <source>
        <dbReference type="SAM" id="MobiDB-lite"/>
    </source>
</evidence>
<feature type="signal peptide" evidence="2">
    <location>
        <begin position="1"/>
        <end position="24"/>
    </location>
</feature>
<dbReference type="Pfam" id="PF13646">
    <property type="entry name" value="HEAT_2"/>
    <property type="match status" value="1"/>
</dbReference>
<feature type="compositionally biased region" description="Low complexity" evidence="1">
    <location>
        <begin position="433"/>
        <end position="443"/>
    </location>
</feature>
<evidence type="ECO:0000256" key="2">
    <source>
        <dbReference type="SAM" id="SignalP"/>
    </source>
</evidence>
<dbReference type="AlphaFoldDB" id="A0A1H8H4T8"/>
<keyword evidence="2" id="KW-0732">Signal</keyword>